<feature type="domain" description="Ig-like" evidence="7">
    <location>
        <begin position="41"/>
        <end position="128"/>
    </location>
</feature>
<keyword evidence="4" id="KW-0393">Immunoglobulin domain</keyword>
<reference evidence="8" key="1">
    <citation type="thesis" date="2020" institute="ProQuest LLC" country="789 East Eisenhower Parkway, Ann Arbor, MI, USA">
        <title>Comparative Genomics and Chromosome Evolution.</title>
        <authorList>
            <person name="Mudd A.B."/>
        </authorList>
    </citation>
    <scope>NUCLEOTIDE SEQUENCE</scope>
    <source>
        <strain evidence="8">237g6f4</strain>
        <tissue evidence="8">Blood</tissue>
    </source>
</reference>
<sequence length="128" mass="14160">MWRLMSYTVCASFSITVYHLSCSVLGNVINSDRRGVEAKAGEAVTLSCSYSTSSSSPYLFWYRQYPHQIQYILRQGGKGLSTFKHNNQNLKSEKFQSETNDTTTSLTISSLTASDSALYMCALSDGAP</sequence>
<evidence type="ECO:0000256" key="3">
    <source>
        <dbReference type="ARBA" id="ARBA00023170"/>
    </source>
</evidence>
<keyword evidence="2" id="KW-1064">Adaptive immunity</keyword>
<keyword evidence="1 6" id="KW-0732">Signal</keyword>
<keyword evidence="5" id="KW-0391">Immunity</keyword>
<dbReference type="InterPro" id="IPR013106">
    <property type="entry name" value="Ig_V-set"/>
</dbReference>
<keyword evidence="9" id="KW-1185">Reference proteome</keyword>
<dbReference type="Gene3D" id="2.60.40.10">
    <property type="entry name" value="Immunoglobulins"/>
    <property type="match status" value="1"/>
</dbReference>
<feature type="signal peptide" evidence="6">
    <location>
        <begin position="1"/>
        <end position="26"/>
    </location>
</feature>
<evidence type="ECO:0000313" key="9">
    <source>
        <dbReference type="Proteomes" id="UP000824782"/>
    </source>
</evidence>
<dbReference type="Pfam" id="PF07686">
    <property type="entry name" value="V-set"/>
    <property type="match status" value="1"/>
</dbReference>
<dbReference type="InterPro" id="IPR007110">
    <property type="entry name" value="Ig-like_dom"/>
</dbReference>
<dbReference type="InterPro" id="IPR036179">
    <property type="entry name" value="Ig-like_dom_sf"/>
</dbReference>
<dbReference type="InterPro" id="IPR013783">
    <property type="entry name" value="Ig-like_fold"/>
</dbReference>
<accession>A0AAV6YSZ2</accession>
<feature type="chain" id="PRO_5043361336" description="Ig-like domain-containing protein" evidence="6">
    <location>
        <begin position="27"/>
        <end position="128"/>
    </location>
</feature>
<keyword evidence="5" id="KW-1279">T cell receptor</keyword>
<dbReference type="SMART" id="SM00406">
    <property type="entry name" value="IGv"/>
    <property type="match status" value="1"/>
</dbReference>
<dbReference type="SUPFAM" id="SSF48726">
    <property type="entry name" value="Immunoglobulin"/>
    <property type="match status" value="1"/>
</dbReference>
<evidence type="ECO:0000256" key="2">
    <source>
        <dbReference type="ARBA" id="ARBA00023130"/>
    </source>
</evidence>
<keyword evidence="3" id="KW-0675">Receptor</keyword>
<name>A0AAV6YSZ2_ENGPU</name>
<gene>
    <name evidence="8" type="ORF">GDO81_021782</name>
</gene>
<proteinExistence type="predicted"/>
<dbReference type="GO" id="GO:0002250">
    <property type="term" value="P:adaptive immune response"/>
    <property type="evidence" value="ECO:0007669"/>
    <property type="project" value="UniProtKB-KW"/>
</dbReference>
<evidence type="ECO:0000259" key="7">
    <source>
        <dbReference type="PROSITE" id="PS50835"/>
    </source>
</evidence>
<dbReference type="PANTHER" id="PTHR19367:SF18">
    <property type="entry name" value="T CELL RECEPTOR ALPHA VARIABLE 16"/>
    <property type="match status" value="1"/>
</dbReference>
<evidence type="ECO:0000256" key="4">
    <source>
        <dbReference type="ARBA" id="ARBA00023319"/>
    </source>
</evidence>
<dbReference type="InterPro" id="IPR003599">
    <property type="entry name" value="Ig_sub"/>
</dbReference>
<dbReference type="PROSITE" id="PS50835">
    <property type="entry name" value="IG_LIKE"/>
    <property type="match status" value="1"/>
</dbReference>
<comment type="caution">
    <text evidence="8">The sequence shown here is derived from an EMBL/GenBank/DDBJ whole genome shotgun (WGS) entry which is preliminary data.</text>
</comment>
<evidence type="ECO:0000256" key="1">
    <source>
        <dbReference type="ARBA" id="ARBA00022729"/>
    </source>
</evidence>
<dbReference type="InterPro" id="IPR051287">
    <property type="entry name" value="TCR_variable_region"/>
</dbReference>
<dbReference type="PANTHER" id="PTHR19367">
    <property type="entry name" value="T-CELL RECEPTOR ALPHA CHAIN V REGION"/>
    <property type="match status" value="1"/>
</dbReference>
<protein>
    <recommendedName>
        <fullName evidence="7">Ig-like domain-containing protein</fullName>
    </recommendedName>
</protein>
<evidence type="ECO:0000256" key="6">
    <source>
        <dbReference type="SAM" id="SignalP"/>
    </source>
</evidence>
<evidence type="ECO:0000256" key="5">
    <source>
        <dbReference type="ARBA" id="ARBA00043266"/>
    </source>
</evidence>
<dbReference type="EMBL" id="WNYA01017642">
    <property type="protein sequence ID" value="KAG8538915.1"/>
    <property type="molecule type" value="Genomic_DNA"/>
</dbReference>
<dbReference type="GO" id="GO:0042101">
    <property type="term" value="C:T cell receptor complex"/>
    <property type="evidence" value="ECO:0007669"/>
    <property type="project" value="UniProtKB-KW"/>
</dbReference>
<dbReference type="AlphaFoldDB" id="A0AAV6YSZ2"/>
<organism evidence="8 9">
    <name type="scientific">Engystomops pustulosus</name>
    <name type="common">Tungara frog</name>
    <name type="synonym">Physalaemus pustulosus</name>
    <dbReference type="NCBI Taxonomy" id="76066"/>
    <lineage>
        <taxon>Eukaryota</taxon>
        <taxon>Metazoa</taxon>
        <taxon>Chordata</taxon>
        <taxon>Craniata</taxon>
        <taxon>Vertebrata</taxon>
        <taxon>Euteleostomi</taxon>
        <taxon>Amphibia</taxon>
        <taxon>Batrachia</taxon>
        <taxon>Anura</taxon>
        <taxon>Neobatrachia</taxon>
        <taxon>Hyloidea</taxon>
        <taxon>Leptodactylidae</taxon>
        <taxon>Leiuperinae</taxon>
        <taxon>Engystomops</taxon>
    </lineage>
</organism>
<dbReference type="Proteomes" id="UP000824782">
    <property type="component" value="Unassembled WGS sequence"/>
</dbReference>
<dbReference type="SMART" id="SM00409">
    <property type="entry name" value="IG"/>
    <property type="match status" value="1"/>
</dbReference>
<evidence type="ECO:0000313" key="8">
    <source>
        <dbReference type="EMBL" id="KAG8538915.1"/>
    </source>
</evidence>